<dbReference type="Proteomes" id="UP000054549">
    <property type="component" value="Unassembled WGS sequence"/>
</dbReference>
<protein>
    <submittedName>
        <fullName evidence="1">Uncharacterized protein</fullName>
    </submittedName>
</protein>
<dbReference type="HOGENOM" id="CLU_2721706_0_0_1"/>
<organism evidence="1 2">
    <name type="scientific">Amanita muscaria (strain Koide BX008)</name>
    <dbReference type="NCBI Taxonomy" id="946122"/>
    <lineage>
        <taxon>Eukaryota</taxon>
        <taxon>Fungi</taxon>
        <taxon>Dikarya</taxon>
        <taxon>Basidiomycota</taxon>
        <taxon>Agaricomycotina</taxon>
        <taxon>Agaricomycetes</taxon>
        <taxon>Agaricomycetidae</taxon>
        <taxon>Agaricales</taxon>
        <taxon>Pluteineae</taxon>
        <taxon>Amanitaceae</taxon>
        <taxon>Amanita</taxon>
    </lineage>
</organism>
<evidence type="ECO:0000313" key="2">
    <source>
        <dbReference type="Proteomes" id="UP000054549"/>
    </source>
</evidence>
<name>A0A0C2X1X7_AMAMK</name>
<dbReference type="AlphaFoldDB" id="A0A0C2X1X7"/>
<accession>A0A0C2X1X7</accession>
<evidence type="ECO:0000313" key="1">
    <source>
        <dbReference type="EMBL" id="KIL62718.1"/>
    </source>
</evidence>
<gene>
    <name evidence="1" type="ORF">M378DRAFT_748118</name>
</gene>
<reference evidence="1 2" key="1">
    <citation type="submission" date="2014-04" db="EMBL/GenBank/DDBJ databases">
        <title>Evolutionary Origins and Diversification of the Mycorrhizal Mutualists.</title>
        <authorList>
            <consortium name="DOE Joint Genome Institute"/>
            <consortium name="Mycorrhizal Genomics Consortium"/>
            <person name="Kohler A."/>
            <person name="Kuo A."/>
            <person name="Nagy L.G."/>
            <person name="Floudas D."/>
            <person name="Copeland A."/>
            <person name="Barry K.W."/>
            <person name="Cichocki N."/>
            <person name="Veneault-Fourrey C."/>
            <person name="LaButti K."/>
            <person name="Lindquist E.A."/>
            <person name="Lipzen A."/>
            <person name="Lundell T."/>
            <person name="Morin E."/>
            <person name="Murat C."/>
            <person name="Riley R."/>
            <person name="Ohm R."/>
            <person name="Sun H."/>
            <person name="Tunlid A."/>
            <person name="Henrissat B."/>
            <person name="Grigoriev I.V."/>
            <person name="Hibbett D.S."/>
            <person name="Martin F."/>
        </authorList>
    </citation>
    <scope>NUCLEOTIDE SEQUENCE [LARGE SCALE GENOMIC DNA]</scope>
    <source>
        <strain evidence="1 2">Koide BX008</strain>
    </source>
</reference>
<sequence length="72" mass="7999">MELRSLHSSAEIRIAGVVLPEEVPYGYRSRALPPSSLAAVRGKPIFEETRTHTSEVPAQGFQIIDRIFGTDF</sequence>
<proteinExistence type="predicted"/>
<dbReference type="InParanoid" id="A0A0C2X1X7"/>
<keyword evidence="2" id="KW-1185">Reference proteome</keyword>
<dbReference type="EMBL" id="KN818267">
    <property type="protein sequence ID" value="KIL62718.1"/>
    <property type="molecule type" value="Genomic_DNA"/>
</dbReference>